<dbReference type="Proteomes" id="UP000215453">
    <property type="component" value="Chromosome 6"/>
</dbReference>
<protein>
    <submittedName>
        <fullName evidence="11">Uncharacterized protein</fullName>
    </submittedName>
</protein>
<dbReference type="Pfam" id="PF01557">
    <property type="entry name" value="FAA_hydrolase"/>
    <property type="match status" value="1"/>
</dbReference>
<keyword evidence="5" id="KW-0804">Transcription</keyword>
<keyword evidence="3" id="KW-0862">Zinc</keyword>
<dbReference type="PANTHER" id="PTHR47660">
    <property type="entry name" value="TRANSCRIPTION FACTOR WITH C2H2 AND ZN(2)-CYS(6) DNA BINDING DOMAIN (EUROFUNG)-RELATED-RELATED"/>
    <property type="match status" value="1"/>
</dbReference>
<proteinExistence type="inferred from homology"/>
<dbReference type="Gene3D" id="3.90.850.10">
    <property type="entry name" value="Fumarylacetoacetase-like, C-terminal domain"/>
    <property type="match status" value="1"/>
</dbReference>
<evidence type="ECO:0000256" key="6">
    <source>
        <dbReference type="ARBA" id="ARBA00023242"/>
    </source>
</evidence>
<evidence type="ECO:0000259" key="10">
    <source>
        <dbReference type="Pfam" id="PF09298"/>
    </source>
</evidence>
<name>A0A1Y6LNJ9_ZYMTR</name>
<evidence type="ECO:0000256" key="4">
    <source>
        <dbReference type="ARBA" id="ARBA00023015"/>
    </source>
</evidence>
<feature type="domain" description="Xylanolytic transcriptional activator regulatory" evidence="9">
    <location>
        <begin position="741"/>
        <end position="984"/>
    </location>
</feature>
<dbReference type="InterPro" id="IPR007219">
    <property type="entry name" value="XnlR_reg_dom"/>
</dbReference>
<dbReference type="SUPFAM" id="SSF56529">
    <property type="entry name" value="FAH"/>
    <property type="match status" value="1"/>
</dbReference>
<dbReference type="CDD" id="cd12148">
    <property type="entry name" value="fungal_TF_MHR"/>
    <property type="match status" value="1"/>
</dbReference>
<evidence type="ECO:0000313" key="12">
    <source>
        <dbReference type="Proteomes" id="UP000215453"/>
    </source>
</evidence>
<evidence type="ECO:0000313" key="11">
    <source>
        <dbReference type="EMBL" id="SMY25018.1"/>
    </source>
</evidence>
<feature type="region of interest" description="Disordered" evidence="7">
    <location>
        <begin position="1155"/>
        <end position="1174"/>
    </location>
</feature>
<dbReference type="GO" id="GO:0006559">
    <property type="term" value="P:L-phenylalanine catabolic process"/>
    <property type="evidence" value="ECO:0007669"/>
    <property type="project" value="UniProtKB-UniPathway"/>
</dbReference>
<dbReference type="GO" id="GO:0003677">
    <property type="term" value="F:DNA binding"/>
    <property type="evidence" value="ECO:0007669"/>
    <property type="project" value="InterPro"/>
</dbReference>
<evidence type="ECO:0000256" key="2">
    <source>
        <dbReference type="ARBA" id="ARBA00022723"/>
    </source>
</evidence>
<dbReference type="UniPathway" id="UPA00139">
    <property type="reaction ID" value="UER00341"/>
</dbReference>
<organism evidence="11 12">
    <name type="scientific">Zymoseptoria tritici ST99CH_1A5</name>
    <dbReference type="NCBI Taxonomy" id="1276529"/>
    <lineage>
        <taxon>Eukaryota</taxon>
        <taxon>Fungi</taxon>
        <taxon>Dikarya</taxon>
        <taxon>Ascomycota</taxon>
        <taxon>Pezizomycotina</taxon>
        <taxon>Dothideomycetes</taxon>
        <taxon>Dothideomycetidae</taxon>
        <taxon>Mycosphaerellales</taxon>
        <taxon>Mycosphaerellaceae</taxon>
        <taxon>Zymoseptoria</taxon>
    </lineage>
</organism>
<feature type="domain" description="Fumarylacetoacetase N-terminal" evidence="10">
    <location>
        <begin position="80"/>
        <end position="174"/>
    </location>
</feature>
<gene>
    <name evidence="11" type="ORF">ZT1A5_G6460</name>
</gene>
<dbReference type="Pfam" id="PF04082">
    <property type="entry name" value="Fungal_trans"/>
    <property type="match status" value="1"/>
</dbReference>
<dbReference type="InterPro" id="IPR011234">
    <property type="entry name" value="Fumarylacetoacetase-like_C"/>
</dbReference>
<dbReference type="PANTHER" id="PTHR47660:SF2">
    <property type="entry name" value="TRANSCRIPTION FACTOR WITH C2H2 AND ZN(2)-CYS(6) DNA BINDING DOMAIN (EUROFUNG)"/>
    <property type="match status" value="1"/>
</dbReference>
<keyword evidence="4" id="KW-0805">Transcription regulation</keyword>
<keyword evidence="6" id="KW-0539">Nucleus</keyword>
<evidence type="ECO:0000256" key="1">
    <source>
        <dbReference type="ARBA" id="ARBA00010211"/>
    </source>
</evidence>
<evidence type="ECO:0000256" key="3">
    <source>
        <dbReference type="ARBA" id="ARBA00022833"/>
    </source>
</evidence>
<comment type="similarity">
    <text evidence="1">Belongs to the FAH family.</text>
</comment>
<evidence type="ECO:0000259" key="8">
    <source>
        <dbReference type="Pfam" id="PF01557"/>
    </source>
</evidence>
<dbReference type="Pfam" id="PF09298">
    <property type="entry name" value="FAA_hydrolase_N"/>
    <property type="match status" value="1"/>
</dbReference>
<evidence type="ECO:0000259" key="9">
    <source>
        <dbReference type="Pfam" id="PF04082"/>
    </source>
</evidence>
<dbReference type="EMBL" id="LT882681">
    <property type="protein sequence ID" value="SMY25018.1"/>
    <property type="molecule type" value="Genomic_DNA"/>
</dbReference>
<sequence>MFILGHFEGIHSKTRASEAILGYMWRAIRTFDDTKPSADIDRCPQGWKVDLHQHAYSDRIAMKSTPGACLPGYASHFGIANIPFGIASSPLHPQPQCVSRFEDNVIFLADIQSLVDGLCSTVVFSLPTLNDFAALPRKIHQEVRRRIQQLLAQDPSQLPVNALEHISAVQMALPVRSGDFTDFSCSADHVLNASEAMTGSRSHPPSFYHQPVGYAGRCSSLDISGSAQERPLGQFWAGKPGNSEIVFGPSRCMDYELEVGALVGKPLGRRERLLAKDAAEHIFGFVLVNDWSARDIQGFEMSPLGPLNGKNLGTSVSPWVIMPDALIPFNTAAMPRKAGVPVRAYLDGGQPRIIQLQVHIALTSEEATETVCRSNTAYMYWSLEQCMAQQALAGCGLQTGDLIATGTVSGPDEEEHGCLMEYMKAGTTPPRGYLDDGETIVLDGYCGEGVGFGECFHPNRGHYDHRLRRTLKALRRHTEPCLPKGCIRVPFAKGPMSAQIILYAIKKLTTTNVHTSVRCVAKGSTEYAAAAEFENAPAINNNDFSGDAGIDCMTFESTFPEFFEQVMIPLESGSSTFDNVVRPPDVSNFTQDFSFNASEFDFSLLEDPAAWTETQLQHPLNKQTTTSAEVSRSMAESRSEALKRSPWSWNHWVPPSGVGAFAEHNELNVDEDRVNAANRLTTPRSGQVSYCSLEQSNRDQMIRIITKCTALSMPSFPTLQLLEDLINVCLLEDSHAIDSHIHIPTLDTQNTRTELLLAMVARGAAFISFPPIWKMGMMLQDVVRYAIGEEFEKDNSVTRELQAVQVSLMWVTTGVWSGFRRTVEISASFLQPPVTMLGWSNAFSRSQYSDILPTPEDSSEVLDQKWLAWSEQEARKRLVFHTFLHDSQVMLVHMRPPLISPAQMHLPIPASRDLWLASNAHAWRSAFLAETPAEGKTMPSTINIFSDPELLSRLERPTDKSLCYMLIVHSMAHEVFEYRQQAQMLQHAGKRRQRDKGLSHMSKLRDLYDDLTTLLTSVETDSSSPTEISFVLEFLMMLLHVSLDDIQVFAGRSGEDEARKVYPQVRTWTQDAESRRAIRHAGQVFQYAKKFEKTRLRDFYAVALYHSTLVLWVWGMVTSGISRQSGVSESSKAQARVLLDGPESRSTKAFVQLGHGTPGLEVTPNPPNDTSAIPRTNDNVEGFYSLSNSRCVMATAAAVLRGNFPHPKGGLPPLVGNLASLLDDLGTLPT</sequence>
<feature type="domain" description="Fumarylacetoacetase-like C-terminal" evidence="8">
    <location>
        <begin position="181"/>
        <end position="444"/>
    </location>
</feature>
<dbReference type="SUPFAM" id="SSF63433">
    <property type="entry name" value="Fumarylacetoacetate hydrolase, FAH, N-terminal domain"/>
    <property type="match status" value="1"/>
</dbReference>
<dbReference type="InterPro" id="IPR036663">
    <property type="entry name" value="Fumarylacetoacetase_C_sf"/>
</dbReference>
<dbReference type="InterPro" id="IPR036462">
    <property type="entry name" value="Fumarylacetoacetase_N_sf"/>
</dbReference>
<dbReference type="GO" id="GO:0004334">
    <property type="term" value="F:fumarylacetoacetase activity"/>
    <property type="evidence" value="ECO:0007669"/>
    <property type="project" value="InterPro"/>
</dbReference>
<evidence type="ECO:0000256" key="7">
    <source>
        <dbReference type="SAM" id="MobiDB-lite"/>
    </source>
</evidence>
<dbReference type="InterPro" id="IPR015377">
    <property type="entry name" value="Fumarylacetoacetase_N"/>
</dbReference>
<dbReference type="GO" id="GO:0006351">
    <property type="term" value="P:DNA-templated transcription"/>
    <property type="evidence" value="ECO:0007669"/>
    <property type="project" value="InterPro"/>
</dbReference>
<accession>A0A1Y6LNJ9</accession>
<dbReference type="GO" id="GO:0008270">
    <property type="term" value="F:zinc ion binding"/>
    <property type="evidence" value="ECO:0007669"/>
    <property type="project" value="InterPro"/>
</dbReference>
<dbReference type="AlphaFoldDB" id="A0A1Y6LNJ9"/>
<reference evidence="11 12" key="1">
    <citation type="submission" date="2016-10" db="EMBL/GenBank/DDBJ databases">
        <authorList>
            <person name="Varghese N."/>
        </authorList>
    </citation>
    <scope>NUCLEOTIDE SEQUENCE [LARGE SCALE GENOMIC DNA]</scope>
</reference>
<evidence type="ECO:0000256" key="5">
    <source>
        <dbReference type="ARBA" id="ARBA00023163"/>
    </source>
</evidence>
<keyword evidence="2" id="KW-0479">Metal-binding</keyword>
<dbReference type="Gene3D" id="2.30.30.230">
    <property type="entry name" value="Fumarylacetoacetase, N-terminal domain"/>
    <property type="match status" value="1"/>
</dbReference>